<comment type="catalytic activity">
    <reaction evidence="15">
        <text>a di-trans,poly-cis-dolichyl diphosphooligosaccharide + L-asparaginyl-[protein] = N(4)-(oligosaccharide-(1-&gt;4)-N-acetyl-beta-D-glucosaminyl-(1-&gt;4)-N-acetyl-beta-D-glucosaminyl)-L-asparaginyl-[protein] + a di-trans,poly-cis-dolichyl diphosphate + H(+)</text>
        <dbReference type="Rhea" id="RHEA:22980"/>
        <dbReference type="Rhea" id="RHEA-COMP:12804"/>
        <dbReference type="Rhea" id="RHEA-COMP:12805"/>
        <dbReference type="Rhea" id="RHEA-COMP:19506"/>
        <dbReference type="Rhea" id="RHEA-COMP:19509"/>
        <dbReference type="ChEBI" id="CHEBI:15378"/>
        <dbReference type="ChEBI" id="CHEBI:50347"/>
        <dbReference type="ChEBI" id="CHEBI:57497"/>
        <dbReference type="ChEBI" id="CHEBI:57570"/>
        <dbReference type="ChEBI" id="CHEBI:132529"/>
        <dbReference type="EC" id="2.4.99.18"/>
    </reaction>
</comment>
<dbReference type="GO" id="GO:0046872">
    <property type="term" value="F:metal ion binding"/>
    <property type="evidence" value="ECO:0007669"/>
    <property type="project" value="UniProtKB-KW"/>
</dbReference>
<proteinExistence type="inferred from homology"/>
<evidence type="ECO:0000256" key="15">
    <source>
        <dbReference type="ARBA" id="ARBA00048829"/>
    </source>
</evidence>
<feature type="transmembrane region" description="Helical" evidence="17">
    <location>
        <begin position="463"/>
        <end position="485"/>
    </location>
</feature>
<keyword evidence="9 17" id="KW-0812">Transmembrane</keyword>
<dbReference type="FunFam" id="3.40.50.12610:FF:000003">
    <property type="entry name" value="Oligosaccharyl transferase-like protein"/>
    <property type="match status" value="1"/>
</dbReference>
<feature type="region of interest" description="Disordered" evidence="16">
    <location>
        <begin position="962"/>
        <end position="990"/>
    </location>
</feature>
<dbReference type="Pfam" id="PF21436">
    <property type="entry name" value="STT3-PglB_core"/>
    <property type="match status" value="1"/>
</dbReference>
<dbReference type="InterPro" id="IPR048307">
    <property type="entry name" value="STT3_N"/>
</dbReference>
<feature type="transmembrane region" description="Helical" evidence="17">
    <location>
        <begin position="573"/>
        <end position="594"/>
    </location>
</feature>
<comment type="subcellular location">
    <subcellularLocation>
        <location evidence="3">Endomembrane system</location>
        <topology evidence="3">Multi-pass membrane protein</topology>
    </subcellularLocation>
</comment>
<feature type="compositionally biased region" description="Low complexity" evidence="16">
    <location>
        <begin position="980"/>
        <end position="990"/>
    </location>
</feature>
<comment type="cofactor">
    <cofactor evidence="1">
        <name>Mn(2+)</name>
        <dbReference type="ChEBI" id="CHEBI:29035"/>
    </cofactor>
</comment>
<feature type="transmembrane region" description="Helical" evidence="17">
    <location>
        <begin position="286"/>
        <end position="305"/>
    </location>
</feature>
<dbReference type="AlphaFoldDB" id="A0ABD3QTV8"/>
<evidence type="ECO:0000259" key="19">
    <source>
        <dbReference type="Pfam" id="PF21436"/>
    </source>
</evidence>
<dbReference type="PANTHER" id="PTHR13872:SF1">
    <property type="entry name" value="DOLICHYL-DIPHOSPHOOLIGOSACCHARIDE--PROTEIN GLYCOSYLTRANSFERASE SUBUNIT STT3B"/>
    <property type="match status" value="1"/>
</dbReference>
<gene>
    <name evidence="20" type="ORF">HJC23_003744</name>
</gene>
<evidence type="ECO:0000256" key="6">
    <source>
        <dbReference type="ARBA" id="ARBA00012605"/>
    </source>
</evidence>
<evidence type="ECO:0000313" key="20">
    <source>
        <dbReference type="EMBL" id="KAL3803690.1"/>
    </source>
</evidence>
<evidence type="ECO:0000256" key="16">
    <source>
        <dbReference type="SAM" id="MobiDB-lite"/>
    </source>
</evidence>
<evidence type="ECO:0000256" key="11">
    <source>
        <dbReference type="ARBA" id="ARBA00022842"/>
    </source>
</evidence>
<reference evidence="20 21" key="1">
    <citation type="journal article" date="2020" name="G3 (Bethesda)">
        <title>Improved Reference Genome for Cyclotella cryptica CCMP332, a Model for Cell Wall Morphogenesis, Salinity Adaptation, and Lipid Production in Diatoms (Bacillariophyta).</title>
        <authorList>
            <person name="Roberts W.R."/>
            <person name="Downey K.M."/>
            <person name="Ruck E.C."/>
            <person name="Traller J.C."/>
            <person name="Alverson A.J."/>
        </authorList>
    </citation>
    <scope>NUCLEOTIDE SEQUENCE [LARGE SCALE GENOMIC DNA]</scope>
    <source>
        <strain evidence="20 21">CCMP332</strain>
    </source>
</reference>
<evidence type="ECO:0000256" key="12">
    <source>
        <dbReference type="ARBA" id="ARBA00022989"/>
    </source>
</evidence>
<keyword evidence="8" id="KW-0808">Transferase</keyword>
<feature type="transmembrane region" description="Helical" evidence="17">
    <location>
        <begin position="539"/>
        <end position="566"/>
    </location>
</feature>
<feature type="compositionally biased region" description="Polar residues" evidence="16">
    <location>
        <begin position="12"/>
        <end position="21"/>
    </location>
</feature>
<name>A0ABD3QTV8_9STRA</name>
<protein>
    <recommendedName>
        <fullName evidence="6">dolichyl-diphosphooligosaccharide--protein glycotransferase</fullName>
        <ecNumber evidence="6">2.4.99.18</ecNumber>
    </recommendedName>
</protein>
<sequence length="1086" mass="121439">MTVDPTPAKANKNGNGSTVATAQPHDSGRHNDASSLKQLLAAATRIALTLLLLYFAASYGYSLLCTAYDIRMHAIRTYGYIIHEFDPWFNFRATQYLHDNGWAKFATWYDYKVWYPLGRPVGTTIYPGMQVTAVILKKLWLPLWFGLRHRLGFHIPTNTVIRASVATEASGQSSLVAALATVMNAFGVQWAEMNLNDVCCLMPAWFGAAATLVTGLLACECSAHFTRDNQAGGSNFGTVLDCLPFLGHYIHKASRWIRWNLAYYSGLDVDADSRGIQLTSSCFQTTSLLCMLATMFFMSIVPAHLMRSVGGGFDNESVAVTAMTLVFYLWTRSLRDYDVRTKQDCGFHISPSTRSAFLWGSITGVAYFNMVAAWGGYVFVVNLVGLHAAILILLGRHSSKLHAAYSAFYLVGTALATRVPVVRTVPLRSLEQLGPMLVFVGMQLVEYCERVRTRDRLSHAKVWLLRIRIFGIAAVLGAAVVGALWPTGYFGPISARVRGLFVKHTKTGNPLVDSVAEHQAASPAAYEQYLLILTKLAPIGFGMVAIGFTNDASSFLLVYGVATYFFSHKMVRLILLTAPIASVFGGIVVGRVVGMCVEGICGWRLDAVDILNFLLGRREKWIHSTLASIAPENGDAPKSKKKKKDFIDKGELKSEAVTGVFDKPSIPNNYFFQLVTRAAWFYLAYYIHQCAEPYKKPFEDKCRETSYGLSHPTILFQANTGNGQTVMVDDYREAYWWLRDNTPEDARIMAWWDYGYQITGIANRTTIADGNTWNHEHIALLGRALTSPLKEGHRIARHLADYLLLWTGGGGDDLAKSPHLARIANSVYRHMCPGDPTCSSFGMIAQGVPSPKMQESLLYRLHSNGIVPGVEVDKNRFKEVYKSKYGKVRIYKILSVSKESKEWVPENLVCDAPGSWFCKGQYPPGLQKVLSEKKDFKQLEDFNSKTEADDEYQRKYFEHLSDPEKAKRRAEVRARKQLESGASSGKAASALTKEQINKLNQKWEDTDITSRLFNIIHMGDYESLEFVLENQPSYAHVRSKDGRGPMWWAHEHGRKRMVSLLKSFGVSEKLRDKDGIIPLDISEDEL</sequence>
<dbReference type="Proteomes" id="UP001516023">
    <property type="component" value="Unassembled WGS sequence"/>
</dbReference>
<evidence type="ECO:0000313" key="21">
    <source>
        <dbReference type="Proteomes" id="UP001516023"/>
    </source>
</evidence>
<evidence type="ECO:0000256" key="1">
    <source>
        <dbReference type="ARBA" id="ARBA00001936"/>
    </source>
</evidence>
<dbReference type="GO" id="GO:0004579">
    <property type="term" value="F:dolichyl-diphosphooligosaccharide-protein glycotransferase activity"/>
    <property type="evidence" value="ECO:0007669"/>
    <property type="project" value="UniProtKB-EC"/>
</dbReference>
<organism evidence="20 21">
    <name type="scientific">Cyclotella cryptica</name>
    <dbReference type="NCBI Taxonomy" id="29204"/>
    <lineage>
        <taxon>Eukaryota</taxon>
        <taxon>Sar</taxon>
        <taxon>Stramenopiles</taxon>
        <taxon>Ochrophyta</taxon>
        <taxon>Bacillariophyta</taxon>
        <taxon>Coscinodiscophyceae</taxon>
        <taxon>Thalassiosirophycidae</taxon>
        <taxon>Stephanodiscales</taxon>
        <taxon>Stephanodiscaceae</taxon>
        <taxon>Cyclotella</taxon>
    </lineage>
</organism>
<keyword evidence="10" id="KW-0479">Metal-binding</keyword>
<dbReference type="InterPro" id="IPR048999">
    <property type="entry name" value="STT3-PglB_core"/>
</dbReference>
<evidence type="ECO:0000256" key="9">
    <source>
        <dbReference type="ARBA" id="ARBA00022692"/>
    </source>
</evidence>
<comment type="caution">
    <text evidence="20">The sequence shown here is derived from an EMBL/GenBank/DDBJ whole genome shotgun (WGS) entry which is preliminary data.</text>
</comment>
<accession>A0ABD3QTV8</accession>
<evidence type="ECO:0000256" key="7">
    <source>
        <dbReference type="ARBA" id="ARBA00022676"/>
    </source>
</evidence>
<dbReference type="PANTHER" id="PTHR13872">
    <property type="entry name" value="DOLICHYL-DIPHOSPHOOLIGOSACCHARIDE--PROTEIN GLYCOSYLTRANSFERASE SUBUNIT"/>
    <property type="match status" value="1"/>
</dbReference>
<evidence type="ECO:0000256" key="8">
    <source>
        <dbReference type="ARBA" id="ARBA00022679"/>
    </source>
</evidence>
<comment type="similarity">
    <text evidence="5">Belongs to the STT3 family.</text>
</comment>
<dbReference type="Gene3D" id="1.25.40.20">
    <property type="entry name" value="Ankyrin repeat-containing domain"/>
    <property type="match status" value="1"/>
</dbReference>
<evidence type="ECO:0000256" key="10">
    <source>
        <dbReference type="ARBA" id="ARBA00022723"/>
    </source>
</evidence>
<keyword evidence="13 17" id="KW-0472">Membrane</keyword>
<comment type="pathway">
    <text evidence="4">Protein modification; protein glycosylation.</text>
</comment>
<dbReference type="Pfam" id="PF02516">
    <property type="entry name" value="STT3"/>
    <property type="match status" value="2"/>
</dbReference>
<dbReference type="EMBL" id="JABMIG020000012">
    <property type="protein sequence ID" value="KAL3803690.1"/>
    <property type="molecule type" value="Genomic_DNA"/>
</dbReference>
<evidence type="ECO:0000256" key="5">
    <source>
        <dbReference type="ARBA" id="ARBA00010810"/>
    </source>
</evidence>
<feature type="region of interest" description="Disordered" evidence="16">
    <location>
        <begin position="1"/>
        <end position="31"/>
    </location>
</feature>
<feature type="transmembrane region" description="Helical" evidence="17">
    <location>
        <begin position="46"/>
        <end position="68"/>
    </location>
</feature>
<feature type="transmembrane region" description="Helical" evidence="17">
    <location>
        <begin position="317"/>
        <end position="334"/>
    </location>
</feature>
<feature type="domain" description="Oligosaccharyl transferase STT3 N-terminal" evidence="18">
    <location>
        <begin position="290"/>
        <end position="577"/>
    </location>
</feature>
<feature type="transmembrane region" description="Helical" evidence="17">
    <location>
        <begin position="401"/>
        <end position="421"/>
    </location>
</feature>
<dbReference type="SUPFAM" id="SSF48403">
    <property type="entry name" value="Ankyrin repeat"/>
    <property type="match status" value="1"/>
</dbReference>
<evidence type="ECO:0000256" key="4">
    <source>
        <dbReference type="ARBA" id="ARBA00004922"/>
    </source>
</evidence>
<dbReference type="InterPro" id="IPR036770">
    <property type="entry name" value="Ankyrin_rpt-contain_sf"/>
</dbReference>
<dbReference type="GO" id="GO:0012505">
    <property type="term" value="C:endomembrane system"/>
    <property type="evidence" value="ECO:0007669"/>
    <property type="project" value="UniProtKB-SubCell"/>
</dbReference>
<keyword evidence="11" id="KW-0460">Magnesium</keyword>
<dbReference type="EC" id="2.4.99.18" evidence="6"/>
<evidence type="ECO:0000256" key="17">
    <source>
        <dbReference type="SAM" id="Phobius"/>
    </source>
</evidence>
<evidence type="ECO:0000259" key="18">
    <source>
        <dbReference type="Pfam" id="PF02516"/>
    </source>
</evidence>
<keyword evidence="21" id="KW-1185">Reference proteome</keyword>
<keyword evidence="12 17" id="KW-1133">Transmembrane helix</keyword>
<evidence type="ECO:0000256" key="2">
    <source>
        <dbReference type="ARBA" id="ARBA00001946"/>
    </source>
</evidence>
<feature type="domain" description="Oligosaccharyl transferase STT3 N-terminal" evidence="18">
    <location>
        <begin position="69"/>
        <end position="134"/>
    </location>
</feature>
<evidence type="ECO:0000256" key="13">
    <source>
        <dbReference type="ARBA" id="ARBA00023136"/>
    </source>
</evidence>
<dbReference type="InterPro" id="IPR003674">
    <property type="entry name" value="Oligo_trans_STT3"/>
</dbReference>
<dbReference type="Gene3D" id="3.40.50.12610">
    <property type="match status" value="1"/>
</dbReference>
<feature type="transmembrane region" description="Helical" evidence="17">
    <location>
        <begin position="374"/>
        <end position="394"/>
    </location>
</feature>
<keyword evidence="7" id="KW-0328">Glycosyltransferase</keyword>
<comment type="cofactor">
    <cofactor evidence="2">
        <name>Mg(2+)</name>
        <dbReference type="ChEBI" id="CHEBI:18420"/>
    </cofactor>
</comment>
<feature type="compositionally biased region" description="Basic and acidic residues" evidence="16">
    <location>
        <begin position="962"/>
        <end position="978"/>
    </location>
</feature>
<keyword evidence="14" id="KW-0464">Manganese</keyword>
<evidence type="ECO:0000256" key="14">
    <source>
        <dbReference type="ARBA" id="ARBA00023211"/>
    </source>
</evidence>
<feature type="domain" description="STT3/PglB/AglB core" evidence="19">
    <location>
        <begin position="748"/>
        <end position="802"/>
    </location>
</feature>
<evidence type="ECO:0000256" key="3">
    <source>
        <dbReference type="ARBA" id="ARBA00004127"/>
    </source>
</evidence>